<comment type="caution">
    <text evidence="1">The sequence shown here is derived from an EMBL/GenBank/DDBJ whole genome shotgun (WGS) entry which is preliminary data.</text>
</comment>
<accession>A0A0F9L9B4</accession>
<proteinExistence type="predicted"/>
<evidence type="ECO:0000313" key="1">
    <source>
        <dbReference type="EMBL" id="KKM24140.1"/>
    </source>
</evidence>
<gene>
    <name evidence="1" type="ORF">LCGC14_1608060</name>
</gene>
<dbReference type="AlphaFoldDB" id="A0A0F9L9B4"/>
<protein>
    <submittedName>
        <fullName evidence="1">Uncharacterized protein</fullName>
    </submittedName>
</protein>
<reference evidence="1" key="1">
    <citation type="journal article" date="2015" name="Nature">
        <title>Complex archaea that bridge the gap between prokaryotes and eukaryotes.</title>
        <authorList>
            <person name="Spang A."/>
            <person name="Saw J.H."/>
            <person name="Jorgensen S.L."/>
            <person name="Zaremba-Niedzwiedzka K."/>
            <person name="Martijn J."/>
            <person name="Lind A.E."/>
            <person name="van Eijk R."/>
            <person name="Schleper C."/>
            <person name="Guy L."/>
            <person name="Ettema T.J."/>
        </authorList>
    </citation>
    <scope>NUCLEOTIDE SEQUENCE</scope>
</reference>
<sequence length="104" mass="10587">MSLVPTTTLEATLVADADAVIAATEGLRLVGYHVKETASAAAKFNIVNGATGAGGAQIIPVVIAADVTAGEWLWPGIDISNGLSLNHLSGQCDVYLHTIITSEG</sequence>
<dbReference type="EMBL" id="LAZR01012985">
    <property type="protein sequence ID" value="KKM24140.1"/>
    <property type="molecule type" value="Genomic_DNA"/>
</dbReference>
<organism evidence="1">
    <name type="scientific">marine sediment metagenome</name>
    <dbReference type="NCBI Taxonomy" id="412755"/>
    <lineage>
        <taxon>unclassified sequences</taxon>
        <taxon>metagenomes</taxon>
        <taxon>ecological metagenomes</taxon>
    </lineage>
</organism>
<name>A0A0F9L9B4_9ZZZZ</name>